<evidence type="ECO:0000313" key="2">
    <source>
        <dbReference type="EMBL" id="KAK9761479.1"/>
    </source>
</evidence>
<sequence length="115" mass="12851">MLLSLVSLLLLSAVVHADTDVTELIVQHLSKPNSDDFHLTQFENNSNYELSEEGVLTLQTNRLQGNLRTEVNGFSITLEYDVKLDDMSPGFLPGLFGGKEECEPSEYGKNCFNVR</sequence>
<name>A0ABR2WIY5_9FUNG</name>
<comment type="caution">
    <text evidence="2">The sequence shown here is derived from an EMBL/GenBank/DDBJ whole genome shotgun (WGS) entry which is preliminary data.</text>
</comment>
<gene>
    <name evidence="2" type="ORF">K7432_013593</name>
</gene>
<dbReference type="EMBL" id="JASJQH010001370">
    <property type="protein sequence ID" value="KAK9761479.1"/>
    <property type="molecule type" value="Genomic_DNA"/>
</dbReference>
<feature type="signal peptide" evidence="1">
    <location>
        <begin position="1"/>
        <end position="17"/>
    </location>
</feature>
<evidence type="ECO:0000313" key="3">
    <source>
        <dbReference type="Proteomes" id="UP001479436"/>
    </source>
</evidence>
<dbReference type="Proteomes" id="UP001479436">
    <property type="component" value="Unassembled WGS sequence"/>
</dbReference>
<organism evidence="2 3">
    <name type="scientific">Basidiobolus ranarum</name>
    <dbReference type="NCBI Taxonomy" id="34480"/>
    <lineage>
        <taxon>Eukaryota</taxon>
        <taxon>Fungi</taxon>
        <taxon>Fungi incertae sedis</taxon>
        <taxon>Zoopagomycota</taxon>
        <taxon>Entomophthoromycotina</taxon>
        <taxon>Basidiobolomycetes</taxon>
        <taxon>Basidiobolales</taxon>
        <taxon>Basidiobolaceae</taxon>
        <taxon>Basidiobolus</taxon>
    </lineage>
</organism>
<reference evidence="2 3" key="1">
    <citation type="submission" date="2023-04" db="EMBL/GenBank/DDBJ databases">
        <title>Genome of Basidiobolus ranarum AG-B5.</title>
        <authorList>
            <person name="Stajich J.E."/>
            <person name="Carter-House D."/>
            <person name="Gryganskyi A."/>
        </authorList>
    </citation>
    <scope>NUCLEOTIDE SEQUENCE [LARGE SCALE GENOMIC DNA]</scope>
    <source>
        <strain evidence="2 3">AG-B5</strain>
    </source>
</reference>
<keyword evidence="3" id="KW-1185">Reference proteome</keyword>
<accession>A0ABR2WIY5</accession>
<evidence type="ECO:0000256" key="1">
    <source>
        <dbReference type="SAM" id="SignalP"/>
    </source>
</evidence>
<keyword evidence="1" id="KW-0732">Signal</keyword>
<feature type="chain" id="PRO_5045754119" evidence="1">
    <location>
        <begin position="18"/>
        <end position="115"/>
    </location>
</feature>
<proteinExistence type="predicted"/>
<protein>
    <submittedName>
        <fullName evidence="2">Uncharacterized protein</fullName>
    </submittedName>
</protein>